<keyword evidence="2" id="KW-1185">Reference proteome</keyword>
<gene>
    <name evidence="1" type="ORF">Vau01_120140</name>
</gene>
<organism evidence="1 2">
    <name type="scientific">Virgisporangium aurantiacum</name>
    <dbReference type="NCBI Taxonomy" id="175570"/>
    <lineage>
        <taxon>Bacteria</taxon>
        <taxon>Bacillati</taxon>
        <taxon>Actinomycetota</taxon>
        <taxon>Actinomycetes</taxon>
        <taxon>Micromonosporales</taxon>
        <taxon>Micromonosporaceae</taxon>
        <taxon>Virgisporangium</taxon>
    </lineage>
</organism>
<evidence type="ECO:0000313" key="2">
    <source>
        <dbReference type="Proteomes" id="UP000612585"/>
    </source>
</evidence>
<dbReference type="RefSeq" id="WP_204013229.1">
    <property type="nucleotide sequence ID" value="NZ_BOPG01000118.1"/>
</dbReference>
<sequence>MEDEYVSPHDTWPMLPLDGGFREAAKRAWEYIFDIDWDAAGKFLEGVRDAVDIRGDPDKLDGGVKLLYSEVAPSVGEARAAIDRGNASFTTAWIGRGAEAFAGYVPILTGAITQVEDNAKLTAEAVGDFRQALQALWIQIVEHISTLVNDVYAALMSATGKDADAKKKSAKPAVLNLVMAFVNFVKNIYVELQKLVAEKYKADDKIAQVEGGRTNLVDLGSGPSGRAAMHFMGPTGYQLPMPNTTAADPNWDPTQIKDRWMPKSEHSPAFAQVPGGRGVAIDTGMMQELINVFRDNGTYWNKAMTNQIKVNLNYFTPQAFGAAGQKFYQRVMTVMTRDYLLYLHSDARMDALGGLLDRINEAYGAEDHHSSQVFNEYITNEPIV</sequence>
<name>A0A8J4E7S2_9ACTN</name>
<dbReference type="Proteomes" id="UP000612585">
    <property type="component" value="Unassembled WGS sequence"/>
</dbReference>
<comment type="caution">
    <text evidence="1">The sequence shown here is derived from an EMBL/GenBank/DDBJ whole genome shotgun (WGS) entry which is preliminary data.</text>
</comment>
<dbReference type="AlphaFoldDB" id="A0A8J4E7S2"/>
<proteinExistence type="predicted"/>
<reference evidence="1" key="1">
    <citation type="submission" date="2021-01" db="EMBL/GenBank/DDBJ databases">
        <title>Whole genome shotgun sequence of Virgisporangium aurantiacum NBRC 16421.</title>
        <authorList>
            <person name="Komaki H."/>
            <person name="Tamura T."/>
        </authorList>
    </citation>
    <scope>NUCLEOTIDE SEQUENCE</scope>
    <source>
        <strain evidence="1">NBRC 16421</strain>
    </source>
</reference>
<protein>
    <submittedName>
        <fullName evidence="1">Uncharacterized protein</fullName>
    </submittedName>
</protein>
<evidence type="ECO:0000313" key="1">
    <source>
        <dbReference type="EMBL" id="GIJ64498.1"/>
    </source>
</evidence>
<dbReference type="EMBL" id="BOPG01000118">
    <property type="protein sequence ID" value="GIJ64498.1"/>
    <property type="molecule type" value="Genomic_DNA"/>
</dbReference>
<accession>A0A8J4E7S2</accession>